<dbReference type="InterPro" id="IPR013328">
    <property type="entry name" value="6PGD_dom2"/>
</dbReference>
<dbReference type="KEGG" id="sti:Sthe_3490"/>
<dbReference type="RefSeq" id="WP_012873924.1">
    <property type="nucleotide sequence ID" value="NC_013524.1"/>
</dbReference>
<gene>
    <name evidence="5" type="ordered locus">Sthe_3490</name>
</gene>
<dbReference type="PANTHER" id="PTHR43750:SF3">
    <property type="entry name" value="UDP-GLUCOSE 6-DEHYDROGENASE TUAD"/>
    <property type="match status" value="1"/>
</dbReference>
<dbReference type="eggNOG" id="COG1004">
    <property type="taxonomic scope" value="Bacteria"/>
</dbReference>
<dbReference type="GO" id="GO:0016616">
    <property type="term" value="F:oxidoreductase activity, acting on the CH-OH group of donors, NAD or NADP as acceptor"/>
    <property type="evidence" value="ECO:0007669"/>
    <property type="project" value="InterPro"/>
</dbReference>
<keyword evidence="6" id="KW-1185">Reference proteome</keyword>
<reference evidence="6" key="1">
    <citation type="submission" date="2009-11" db="EMBL/GenBank/DDBJ databases">
        <title>The complete chromosome 2 of Sphaerobacter thermophilus DSM 20745.</title>
        <authorList>
            <person name="Lucas S."/>
            <person name="Copeland A."/>
            <person name="Lapidus A."/>
            <person name="Glavina del Rio T."/>
            <person name="Dalin E."/>
            <person name="Tice H."/>
            <person name="Bruce D."/>
            <person name="Goodwin L."/>
            <person name="Pitluck S."/>
            <person name="Kyrpides N."/>
            <person name="Mavromatis K."/>
            <person name="Ivanova N."/>
            <person name="Mikhailova N."/>
            <person name="LaButti K.M."/>
            <person name="Clum A."/>
            <person name="Sun H.I."/>
            <person name="Brettin T."/>
            <person name="Detter J.C."/>
            <person name="Han C."/>
            <person name="Larimer F."/>
            <person name="Land M."/>
            <person name="Hauser L."/>
            <person name="Markowitz V."/>
            <person name="Cheng J.F."/>
            <person name="Hugenholtz P."/>
            <person name="Woyke T."/>
            <person name="Wu D."/>
            <person name="Steenblock K."/>
            <person name="Schneider S."/>
            <person name="Pukall R."/>
            <person name="Goeker M."/>
            <person name="Klenk H.P."/>
            <person name="Eisen J.A."/>
        </authorList>
    </citation>
    <scope>NUCLEOTIDE SEQUENCE [LARGE SCALE GENOMIC DNA]</scope>
    <source>
        <strain evidence="6">ATCC 49802 / DSM 20745 / S 6022</strain>
    </source>
</reference>
<dbReference type="Pfam" id="PF03721">
    <property type="entry name" value="UDPG_MGDP_dh_N"/>
    <property type="match status" value="1"/>
</dbReference>
<accession>D1CAP6</accession>
<dbReference type="InterPro" id="IPR014026">
    <property type="entry name" value="UDP-Glc/GDP-Man_DH_dimer"/>
</dbReference>
<comment type="similarity">
    <text evidence="1">Belongs to the UDP-glucose/GDP-mannose dehydrogenase family.</text>
</comment>
<dbReference type="Proteomes" id="UP000002027">
    <property type="component" value="Chromosome 2"/>
</dbReference>
<dbReference type="InParanoid" id="D1CAP6"/>
<protein>
    <recommendedName>
        <fullName evidence="2">UDP-glucose 6-dehydrogenase</fullName>
    </recommendedName>
</protein>
<dbReference type="SUPFAM" id="SSF51735">
    <property type="entry name" value="NAD(P)-binding Rossmann-fold domains"/>
    <property type="match status" value="1"/>
</dbReference>
<dbReference type="STRING" id="479434.Sthe_3490"/>
<dbReference type="PANTHER" id="PTHR43750">
    <property type="entry name" value="UDP-GLUCOSE 6-DEHYDROGENASE TUAD"/>
    <property type="match status" value="1"/>
</dbReference>
<evidence type="ECO:0000313" key="6">
    <source>
        <dbReference type="Proteomes" id="UP000002027"/>
    </source>
</evidence>
<name>D1CAP6_SPHTD</name>
<evidence type="ECO:0000259" key="4">
    <source>
        <dbReference type="Pfam" id="PF03721"/>
    </source>
</evidence>
<dbReference type="Pfam" id="PF00984">
    <property type="entry name" value="UDPG_MGDP_dh"/>
    <property type="match status" value="1"/>
</dbReference>
<dbReference type="Gene3D" id="1.10.1040.10">
    <property type="entry name" value="N-(1-d-carboxylethyl)-l-norvaline Dehydrogenase, domain 2"/>
    <property type="match status" value="1"/>
</dbReference>
<evidence type="ECO:0000313" key="5">
    <source>
        <dbReference type="EMBL" id="ACZ40889.1"/>
    </source>
</evidence>
<dbReference type="OrthoDB" id="9803238at2"/>
<evidence type="ECO:0000256" key="1">
    <source>
        <dbReference type="ARBA" id="ARBA00006601"/>
    </source>
</evidence>
<feature type="domain" description="UDP-glucose/GDP-mannose dehydrogenase N-terminal" evidence="4">
    <location>
        <begin position="39"/>
        <end position="138"/>
    </location>
</feature>
<dbReference type="GO" id="GO:0051287">
    <property type="term" value="F:NAD binding"/>
    <property type="evidence" value="ECO:0007669"/>
    <property type="project" value="InterPro"/>
</dbReference>
<dbReference type="InterPro" id="IPR001732">
    <property type="entry name" value="UDP-Glc/GDP-Man_DH_N"/>
</dbReference>
<dbReference type="HOGENOM" id="CLU_1034079_0_0_0"/>
<dbReference type="Gene3D" id="3.40.50.720">
    <property type="entry name" value="NAD(P)-binding Rossmann-like Domain"/>
    <property type="match status" value="1"/>
</dbReference>
<dbReference type="InterPro" id="IPR036291">
    <property type="entry name" value="NAD(P)-bd_dom_sf"/>
</dbReference>
<feature type="domain" description="UDP-glucose/GDP-mannose dehydrogenase dimerisation" evidence="3">
    <location>
        <begin position="159"/>
        <end position="259"/>
    </location>
</feature>
<proteinExistence type="inferred from homology"/>
<sequence length="269" mass="29359">MVQARVGVIGYGVVGAATAGLFDNPAIYDPPKGYEDPTVLADCDVIFMAVPVPTVLGKNDLTIVHEVLETITPILRPDQIIAMRSTVLPGTVRALQEQYPGVRFASNPEFLRAHRAFDDARHPYRVVIGADEPGIAERVADVYRAVLDPDVEFVLTDTRTAEMIKYAANTFLALKISFMHEVWDACQILGIDYAVVKRGLELDPRIGDGEANEELTVQPDRLGFDDECLPKDLAAFTSFLQNELGLPATLFDATATVNAGMLSRRLVAG</sequence>
<dbReference type="EMBL" id="CP001824">
    <property type="protein sequence ID" value="ACZ40889.1"/>
    <property type="molecule type" value="Genomic_DNA"/>
</dbReference>
<evidence type="ECO:0000259" key="3">
    <source>
        <dbReference type="Pfam" id="PF00984"/>
    </source>
</evidence>
<dbReference type="InterPro" id="IPR008927">
    <property type="entry name" value="6-PGluconate_DH-like_C_sf"/>
</dbReference>
<dbReference type="SUPFAM" id="SSF48179">
    <property type="entry name" value="6-phosphogluconate dehydrogenase C-terminal domain-like"/>
    <property type="match status" value="1"/>
</dbReference>
<evidence type="ECO:0000256" key="2">
    <source>
        <dbReference type="ARBA" id="ARBA00015132"/>
    </source>
</evidence>
<organism evidence="5 6">
    <name type="scientific">Sphaerobacter thermophilus (strain ATCC 49802 / DSM 20745 / KCCM 41009 / NCIMB 13125 / S 6022)</name>
    <dbReference type="NCBI Taxonomy" id="479434"/>
    <lineage>
        <taxon>Bacteria</taxon>
        <taxon>Pseudomonadati</taxon>
        <taxon>Thermomicrobiota</taxon>
        <taxon>Thermomicrobia</taxon>
        <taxon>Sphaerobacterales</taxon>
        <taxon>Sphaerobacterineae</taxon>
        <taxon>Sphaerobacteraceae</taxon>
        <taxon>Sphaerobacter</taxon>
    </lineage>
</organism>
<dbReference type="AlphaFoldDB" id="D1CAP6"/>
<reference evidence="5 6" key="2">
    <citation type="journal article" date="2010" name="Stand. Genomic Sci.">
        <title>Complete genome sequence of Desulfohalobium retbaense type strain (HR(100)).</title>
        <authorList>
            <person name="Spring S."/>
            <person name="Nolan M."/>
            <person name="Lapidus A."/>
            <person name="Glavina Del Rio T."/>
            <person name="Copeland A."/>
            <person name="Tice H."/>
            <person name="Cheng J.F."/>
            <person name="Lucas S."/>
            <person name="Land M."/>
            <person name="Chen F."/>
            <person name="Bruce D."/>
            <person name="Goodwin L."/>
            <person name="Pitluck S."/>
            <person name="Ivanova N."/>
            <person name="Mavromatis K."/>
            <person name="Mikhailova N."/>
            <person name="Pati A."/>
            <person name="Chen A."/>
            <person name="Palaniappan K."/>
            <person name="Hauser L."/>
            <person name="Chang Y.J."/>
            <person name="Jeffries C.D."/>
            <person name="Munk C."/>
            <person name="Kiss H."/>
            <person name="Chain P."/>
            <person name="Han C."/>
            <person name="Brettin T."/>
            <person name="Detter J.C."/>
            <person name="Schuler E."/>
            <person name="Goker M."/>
            <person name="Rohde M."/>
            <person name="Bristow J."/>
            <person name="Eisen J.A."/>
            <person name="Markowitz V."/>
            <person name="Hugenholtz P."/>
            <person name="Kyrpides N.C."/>
            <person name="Klenk H.P."/>
        </authorList>
    </citation>
    <scope>NUCLEOTIDE SEQUENCE [LARGE SCALE GENOMIC DNA]</scope>
    <source>
        <strain evidence="6">ATCC 49802 / DSM 20745 / S 6022</strain>
    </source>
</reference>